<dbReference type="SUPFAM" id="SSF53756">
    <property type="entry name" value="UDP-Glycosyltransferase/glycogen phosphorylase"/>
    <property type="match status" value="1"/>
</dbReference>
<evidence type="ECO:0000313" key="5">
    <source>
        <dbReference type="Proteomes" id="UP001165296"/>
    </source>
</evidence>
<dbReference type="RefSeq" id="WP_226174511.1">
    <property type="nucleotide sequence ID" value="NZ_JAJADR010000002.1"/>
</dbReference>
<feature type="domain" description="Glycosyltransferase subfamily 4-like N-terminal" evidence="3">
    <location>
        <begin position="15"/>
        <end position="173"/>
    </location>
</feature>
<dbReference type="PANTHER" id="PTHR46401">
    <property type="entry name" value="GLYCOSYLTRANSFERASE WBBK-RELATED"/>
    <property type="match status" value="1"/>
</dbReference>
<name>A0ABS8AQG8_9BACT</name>
<dbReference type="Pfam" id="PF00534">
    <property type="entry name" value="Glycos_transf_1"/>
    <property type="match status" value="1"/>
</dbReference>
<gene>
    <name evidence="4" type="ORF">LGH74_08370</name>
</gene>
<organism evidence="4 5">
    <name type="scientific">Hymenobacter lucidus</name>
    <dbReference type="NCBI Taxonomy" id="2880930"/>
    <lineage>
        <taxon>Bacteria</taxon>
        <taxon>Pseudomonadati</taxon>
        <taxon>Bacteroidota</taxon>
        <taxon>Cytophagia</taxon>
        <taxon>Cytophagales</taxon>
        <taxon>Hymenobacteraceae</taxon>
        <taxon>Hymenobacter</taxon>
    </lineage>
</organism>
<keyword evidence="5" id="KW-1185">Reference proteome</keyword>
<feature type="domain" description="Glycosyl transferase family 1" evidence="2">
    <location>
        <begin position="186"/>
        <end position="336"/>
    </location>
</feature>
<reference evidence="4" key="1">
    <citation type="submission" date="2021-10" db="EMBL/GenBank/DDBJ databases">
        <authorList>
            <person name="Dean J.D."/>
            <person name="Kim M.K."/>
            <person name="Newey C.N."/>
            <person name="Stoker T.S."/>
            <person name="Thompson D.W."/>
            <person name="Grose J.H."/>
        </authorList>
    </citation>
    <scope>NUCLEOTIDE SEQUENCE</scope>
    <source>
        <strain evidence="4">BT178</strain>
    </source>
</reference>
<dbReference type="Pfam" id="PF13439">
    <property type="entry name" value="Glyco_transf_4"/>
    <property type="match status" value="1"/>
</dbReference>
<protein>
    <submittedName>
        <fullName evidence="4">Glycosyltransferase family 4 protein</fullName>
    </submittedName>
</protein>
<dbReference type="InterPro" id="IPR028098">
    <property type="entry name" value="Glyco_trans_4-like_N"/>
</dbReference>
<evidence type="ECO:0000256" key="1">
    <source>
        <dbReference type="ARBA" id="ARBA00022679"/>
    </source>
</evidence>
<proteinExistence type="predicted"/>
<dbReference type="Gene3D" id="3.40.50.2000">
    <property type="entry name" value="Glycogen Phosphorylase B"/>
    <property type="match status" value="2"/>
</dbReference>
<dbReference type="PANTHER" id="PTHR46401:SF2">
    <property type="entry name" value="GLYCOSYLTRANSFERASE WBBK-RELATED"/>
    <property type="match status" value="1"/>
</dbReference>
<sequence>MNILYDHQAFTVQDVGGVSRYYRALLDHAAPDVQSHVPVLVSNNVYLQDRRHTSHVGFFPGQSFRGRFSFMWKLNRLACRRALRRGEFDVFHPTLIDDPYFLDEVQDKPMVITLHDMIPMLFTEQYPQTNVEIITRIAQRANQIIAVSEHTRADILRLLPVSPERVTVVPHGFTPGPAARLVVPDGYLLYVGTRSGYKNFDCLLQALAQLVRQPGLHELRLVCAGGGKPTEAEQDRLQELGLAGNVQFAGLLQEAELAGLYCGAAAFVFPSHYEGFGFPILEAFAQECPVVLSNASCFPETAQDAALYFDPNQPADLAQQLHLLLREPALRRQLTQLGTLRLADFTWTQAAERTRAVYRAAREQPQPQPVLI</sequence>
<dbReference type="CDD" id="cd03809">
    <property type="entry name" value="GT4_MtfB-like"/>
    <property type="match status" value="1"/>
</dbReference>
<keyword evidence="1" id="KW-0808">Transferase</keyword>
<evidence type="ECO:0000259" key="3">
    <source>
        <dbReference type="Pfam" id="PF13439"/>
    </source>
</evidence>
<accession>A0ABS8AQG8</accession>
<dbReference type="Proteomes" id="UP001165296">
    <property type="component" value="Unassembled WGS sequence"/>
</dbReference>
<evidence type="ECO:0000259" key="2">
    <source>
        <dbReference type="Pfam" id="PF00534"/>
    </source>
</evidence>
<dbReference type="InterPro" id="IPR001296">
    <property type="entry name" value="Glyco_trans_1"/>
</dbReference>
<dbReference type="EMBL" id="JAJADR010000002">
    <property type="protein sequence ID" value="MCB2407989.1"/>
    <property type="molecule type" value="Genomic_DNA"/>
</dbReference>
<evidence type="ECO:0000313" key="4">
    <source>
        <dbReference type="EMBL" id="MCB2407989.1"/>
    </source>
</evidence>
<comment type="caution">
    <text evidence="4">The sequence shown here is derived from an EMBL/GenBank/DDBJ whole genome shotgun (WGS) entry which is preliminary data.</text>
</comment>